<feature type="domain" description="Alanine racemase C-terminal" evidence="8">
    <location>
        <begin position="240"/>
        <end position="367"/>
    </location>
</feature>
<feature type="modified residue" description="N6-(pyridoxal phosphate)lysine" evidence="5 6">
    <location>
        <position position="35"/>
    </location>
</feature>
<dbReference type="InterPro" id="IPR001608">
    <property type="entry name" value="Ala_racemase_N"/>
</dbReference>
<evidence type="ECO:0000256" key="1">
    <source>
        <dbReference type="ARBA" id="ARBA00000316"/>
    </source>
</evidence>
<evidence type="ECO:0000313" key="9">
    <source>
        <dbReference type="EMBL" id="BBO72111.1"/>
    </source>
</evidence>
<name>A0A5K7YY95_9BACT</name>
<protein>
    <recommendedName>
        <fullName evidence="5">Alanine racemase</fullName>
        <ecNumber evidence="5">5.1.1.1</ecNumber>
    </recommendedName>
</protein>
<dbReference type="SUPFAM" id="SSF51419">
    <property type="entry name" value="PLP-binding barrel"/>
    <property type="match status" value="1"/>
</dbReference>
<dbReference type="Gene3D" id="2.40.37.10">
    <property type="entry name" value="Lyase, Ornithine Decarboxylase, Chain A, domain 1"/>
    <property type="match status" value="1"/>
</dbReference>
<accession>A0A5K7YY95</accession>
<dbReference type="RefSeq" id="WP_155319865.1">
    <property type="nucleotide sequence ID" value="NZ_AP021874.1"/>
</dbReference>
<dbReference type="GO" id="GO:0030170">
    <property type="term" value="F:pyridoxal phosphate binding"/>
    <property type="evidence" value="ECO:0007669"/>
    <property type="project" value="UniProtKB-UniRule"/>
</dbReference>
<dbReference type="Proteomes" id="UP000427906">
    <property type="component" value="Chromosome"/>
</dbReference>
<evidence type="ECO:0000256" key="3">
    <source>
        <dbReference type="ARBA" id="ARBA00022898"/>
    </source>
</evidence>
<feature type="binding site" evidence="5 7">
    <location>
        <position position="132"/>
    </location>
    <ligand>
        <name>substrate</name>
    </ligand>
</feature>
<sequence length="373" mass="41054">MDPRTCARIHLDSLRFNYREIQKKIAPARLIPVVKADAYGHGAIAVSRCLVDEGADLLAVAQFQEAAALRDSGINVPIIIFGRLLPDELPDAVRAGFRITVFGVEDLRWIERATGGGQKAYVHVNVETGMGRVGVQLDREPDFFDQLSRSRCCAWEGLYSHFATADEADKTYAMGQLDRFNALLKRLRILGQMPPMVHMANSGAILDMPQSYFDACRSGIMLYGHYPSTETSRSVPLKQVMTLNTVVAHLRRLPAGHNVSYGRRWKTDRETTIAVLPIGYADGIRRHLTGRLQTLIGGRCYPVVGTITMDQMMVDVGDAPVAVGDDVLIWGDSENGSIQVLAVAEAMGSIPYEMTCGISSRVRRVVVEGADHP</sequence>
<feature type="active site" description="Proton acceptor; specific for D-alanine" evidence="5">
    <location>
        <position position="35"/>
    </location>
</feature>
<dbReference type="UniPathway" id="UPA00042">
    <property type="reaction ID" value="UER00497"/>
</dbReference>
<comment type="pathway">
    <text evidence="5">Amino-acid biosynthesis; D-alanine biosynthesis; D-alanine from L-alanine: step 1/1.</text>
</comment>
<dbReference type="InterPro" id="IPR009006">
    <property type="entry name" value="Ala_racemase/Decarboxylase_C"/>
</dbReference>
<organism evidence="9 10">
    <name type="scientific">Desulfosarcina alkanivorans</name>
    <dbReference type="NCBI Taxonomy" id="571177"/>
    <lineage>
        <taxon>Bacteria</taxon>
        <taxon>Pseudomonadati</taxon>
        <taxon>Thermodesulfobacteriota</taxon>
        <taxon>Desulfobacteria</taxon>
        <taxon>Desulfobacterales</taxon>
        <taxon>Desulfosarcinaceae</taxon>
        <taxon>Desulfosarcina</taxon>
    </lineage>
</organism>
<dbReference type="NCBIfam" id="TIGR00492">
    <property type="entry name" value="alr"/>
    <property type="match status" value="1"/>
</dbReference>
<comment type="cofactor">
    <cofactor evidence="2 5 6">
        <name>pyridoxal 5'-phosphate</name>
        <dbReference type="ChEBI" id="CHEBI:597326"/>
    </cofactor>
</comment>
<dbReference type="InterPro" id="IPR011079">
    <property type="entry name" value="Ala_racemase_C"/>
</dbReference>
<dbReference type="Pfam" id="PF01168">
    <property type="entry name" value="Ala_racemase_N"/>
    <property type="match status" value="1"/>
</dbReference>
<evidence type="ECO:0000256" key="5">
    <source>
        <dbReference type="HAMAP-Rule" id="MF_01201"/>
    </source>
</evidence>
<dbReference type="EMBL" id="AP021874">
    <property type="protein sequence ID" value="BBO72111.1"/>
    <property type="molecule type" value="Genomic_DNA"/>
</dbReference>
<evidence type="ECO:0000256" key="2">
    <source>
        <dbReference type="ARBA" id="ARBA00001933"/>
    </source>
</evidence>
<keyword evidence="3 5" id="KW-0663">Pyridoxal phosphate</keyword>
<keyword evidence="10" id="KW-1185">Reference proteome</keyword>
<dbReference type="SMART" id="SM01005">
    <property type="entry name" value="Ala_racemase_C"/>
    <property type="match status" value="1"/>
</dbReference>
<dbReference type="PANTHER" id="PTHR30511">
    <property type="entry name" value="ALANINE RACEMASE"/>
    <property type="match status" value="1"/>
</dbReference>
<dbReference type="InterPro" id="IPR020622">
    <property type="entry name" value="Ala_racemase_pyridoxalP-BS"/>
</dbReference>
<comment type="function">
    <text evidence="5">Catalyzes the interconversion of L-alanine and D-alanine. May also act on other amino acids.</text>
</comment>
<proteinExistence type="inferred from homology"/>
<dbReference type="FunFam" id="3.20.20.10:FF:000002">
    <property type="entry name" value="Alanine racemase"/>
    <property type="match status" value="1"/>
</dbReference>
<dbReference type="SUPFAM" id="SSF50621">
    <property type="entry name" value="Alanine racemase C-terminal domain-like"/>
    <property type="match status" value="1"/>
</dbReference>
<comment type="catalytic activity">
    <reaction evidence="1 5">
        <text>L-alanine = D-alanine</text>
        <dbReference type="Rhea" id="RHEA:20249"/>
        <dbReference type="ChEBI" id="CHEBI:57416"/>
        <dbReference type="ChEBI" id="CHEBI:57972"/>
        <dbReference type="EC" id="5.1.1.1"/>
    </reaction>
</comment>
<evidence type="ECO:0000256" key="6">
    <source>
        <dbReference type="PIRSR" id="PIRSR600821-50"/>
    </source>
</evidence>
<dbReference type="EC" id="5.1.1.1" evidence="5"/>
<dbReference type="AlphaFoldDB" id="A0A5K7YY95"/>
<dbReference type="InterPro" id="IPR000821">
    <property type="entry name" value="Ala_racemase"/>
</dbReference>
<evidence type="ECO:0000259" key="8">
    <source>
        <dbReference type="SMART" id="SM01005"/>
    </source>
</evidence>
<dbReference type="KEGG" id="dalk:DSCA_60410"/>
<dbReference type="Gene3D" id="3.20.20.10">
    <property type="entry name" value="Alanine racemase"/>
    <property type="match status" value="1"/>
</dbReference>
<dbReference type="PROSITE" id="PS00395">
    <property type="entry name" value="ALANINE_RACEMASE"/>
    <property type="match status" value="1"/>
</dbReference>
<feature type="active site" description="Proton acceptor; specific for L-alanine" evidence="5">
    <location>
        <position position="261"/>
    </location>
</feature>
<evidence type="ECO:0000313" key="10">
    <source>
        <dbReference type="Proteomes" id="UP000427906"/>
    </source>
</evidence>
<dbReference type="GO" id="GO:0005829">
    <property type="term" value="C:cytosol"/>
    <property type="evidence" value="ECO:0007669"/>
    <property type="project" value="TreeGrafter"/>
</dbReference>
<dbReference type="HAMAP" id="MF_01201">
    <property type="entry name" value="Ala_racemase"/>
    <property type="match status" value="1"/>
</dbReference>
<dbReference type="Pfam" id="PF00842">
    <property type="entry name" value="Ala_racemase_C"/>
    <property type="match status" value="1"/>
</dbReference>
<comment type="similarity">
    <text evidence="5">Belongs to the alanine racemase family.</text>
</comment>
<dbReference type="OrthoDB" id="9813814at2"/>
<dbReference type="CDD" id="cd00430">
    <property type="entry name" value="PLPDE_III_AR"/>
    <property type="match status" value="1"/>
</dbReference>
<dbReference type="GO" id="GO:0008784">
    <property type="term" value="F:alanine racemase activity"/>
    <property type="evidence" value="ECO:0007669"/>
    <property type="project" value="UniProtKB-UniRule"/>
</dbReference>
<dbReference type="GO" id="GO:0030632">
    <property type="term" value="P:D-alanine biosynthetic process"/>
    <property type="evidence" value="ECO:0007669"/>
    <property type="project" value="UniProtKB-UniRule"/>
</dbReference>
<dbReference type="InterPro" id="IPR029066">
    <property type="entry name" value="PLP-binding_barrel"/>
</dbReference>
<evidence type="ECO:0000256" key="4">
    <source>
        <dbReference type="ARBA" id="ARBA00023235"/>
    </source>
</evidence>
<dbReference type="PRINTS" id="PR00992">
    <property type="entry name" value="ALARACEMASE"/>
</dbReference>
<dbReference type="PANTHER" id="PTHR30511:SF0">
    <property type="entry name" value="ALANINE RACEMASE, CATABOLIC-RELATED"/>
    <property type="match status" value="1"/>
</dbReference>
<reference evidence="9 10" key="1">
    <citation type="submission" date="2019-11" db="EMBL/GenBank/DDBJ databases">
        <title>Comparative genomics of hydrocarbon-degrading Desulfosarcina strains.</title>
        <authorList>
            <person name="Watanabe M."/>
            <person name="Kojima H."/>
            <person name="Fukui M."/>
        </authorList>
    </citation>
    <scope>NUCLEOTIDE SEQUENCE [LARGE SCALE GENOMIC DNA]</scope>
    <source>
        <strain evidence="9 10">PL12</strain>
    </source>
</reference>
<gene>
    <name evidence="9" type="primary">alr1</name>
    <name evidence="9" type="ORF">DSCA_60410</name>
</gene>
<feature type="binding site" evidence="5 7">
    <location>
        <position position="309"/>
    </location>
    <ligand>
        <name>substrate</name>
    </ligand>
</feature>
<keyword evidence="4 5" id="KW-0413">Isomerase</keyword>
<evidence type="ECO:0000256" key="7">
    <source>
        <dbReference type="PIRSR" id="PIRSR600821-52"/>
    </source>
</evidence>